<comment type="cofactor">
    <cofactor evidence="1 3">
        <name>pyridoxal 5'-phosphate</name>
        <dbReference type="ChEBI" id="CHEBI:597326"/>
    </cofactor>
</comment>
<evidence type="ECO:0000256" key="1">
    <source>
        <dbReference type="ARBA" id="ARBA00001933"/>
    </source>
</evidence>
<dbReference type="Pfam" id="PF01053">
    <property type="entry name" value="Cys_Met_Meta_PP"/>
    <property type="match status" value="1"/>
</dbReference>
<feature type="non-terminal residue" evidence="4">
    <location>
        <position position="76"/>
    </location>
</feature>
<dbReference type="EMBL" id="JBJDQH010000275">
    <property type="protein sequence ID" value="MFK4273676.1"/>
    <property type="molecule type" value="Genomic_DNA"/>
</dbReference>
<dbReference type="GO" id="GO:0016740">
    <property type="term" value="F:transferase activity"/>
    <property type="evidence" value="ECO:0007669"/>
    <property type="project" value="UniProtKB-KW"/>
</dbReference>
<dbReference type="SUPFAM" id="SSF53383">
    <property type="entry name" value="PLP-dependent transferases"/>
    <property type="match status" value="1"/>
</dbReference>
<reference evidence="4 5" key="1">
    <citation type="submission" date="2024-11" db="EMBL/GenBank/DDBJ databases">
        <title>The Natural Products Discovery Center: Release of the First 8490 Sequenced Strains for Exploring Actinobacteria Biosynthetic Diversity.</title>
        <authorList>
            <person name="Kalkreuter E."/>
            <person name="Kautsar S.A."/>
            <person name="Yang D."/>
            <person name="Bader C.D."/>
            <person name="Teijaro C.N."/>
            <person name="Fluegel L."/>
            <person name="Davis C.M."/>
            <person name="Simpson J.R."/>
            <person name="Lauterbach L."/>
            <person name="Steele A.D."/>
            <person name="Gui C."/>
            <person name="Meng S."/>
            <person name="Li G."/>
            <person name="Viehrig K."/>
            <person name="Ye F."/>
            <person name="Su P."/>
            <person name="Kiefer A.F."/>
            <person name="Nichols A."/>
            <person name="Cepeda A.J."/>
            <person name="Yan W."/>
            <person name="Fan B."/>
            <person name="Jiang Y."/>
            <person name="Adhikari A."/>
            <person name="Zheng C.-J."/>
            <person name="Schuster L."/>
            <person name="Cowan T.M."/>
            <person name="Smanski M.J."/>
            <person name="Chevrette M.G."/>
            <person name="De Carvalho L.P.S."/>
            <person name="Shen B."/>
        </authorList>
    </citation>
    <scope>NUCLEOTIDE SEQUENCE [LARGE SCALE GENOMIC DNA]</scope>
    <source>
        <strain evidence="4 5">NPDC020863</strain>
    </source>
</reference>
<name>A0ABW8M6G3_9ACTN</name>
<comment type="caution">
    <text evidence="4">The sequence shown here is derived from an EMBL/GenBank/DDBJ whole genome shotgun (WGS) entry which is preliminary data.</text>
</comment>
<evidence type="ECO:0000313" key="4">
    <source>
        <dbReference type="EMBL" id="MFK4273676.1"/>
    </source>
</evidence>
<sequence length="76" mass="7983">MANSYLLPDDPSTMDWSSADGLVYTRNSGANQVALQHKLAALEGGEEAVVLATGVAALHSVFFTHLKSGDHVVVSN</sequence>
<organism evidence="4 5">
    <name type="scientific">Streptomyces milbemycinicus</name>
    <dbReference type="NCBI Taxonomy" id="476552"/>
    <lineage>
        <taxon>Bacteria</taxon>
        <taxon>Bacillati</taxon>
        <taxon>Actinomycetota</taxon>
        <taxon>Actinomycetes</taxon>
        <taxon>Kitasatosporales</taxon>
        <taxon>Streptomycetaceae</taxon>
        <taxon>Streptomyces</taxon>
    </lineage>
</organism>
<evidence type="ECO:0000313" key="5">
    <source>
        <dbReference type="Proteomes" id="UP001620295"/>
    </source>
</evidence>
<keyword evidence="4" id="KW-0808">Transferase</keyword>
<evidence type="ECO:0000256" key="3">
    <source>
        <dbReference type="RuleBase" id="RU362118"/>
    </source>
</evidence>
<keyword evidence="5" id="KW-1185">Reference proteome</keyword>
<dbReference type="InterPro" id="IPR000277">
    <property type="entry name" value="Cys/Met-Metab_PyrdxlP-dep_enz"/>
</dbReference>
<dbReference type="Gene3D" id="3.40.640.10">
    <property type="entry name" value="Type I PLP-dependent aspartate aminotransferase-like (Major domain)"/>
    <property type="match status" value="1"/>
</dbReference>
<accession>A0ABW8M6G3</accession>
<proteinExistence type="inferred from homology"/>
<keyword evidence="2 3" id="KW-0663">Pyridoxal phosphate</keyword>
<comment type="similarity">
    <text evidence="3">Belongs to the trans-sulfuration enzymes family.</text>
</comment>
<gene>
    <name evidence="4" type="ORF">ACI2L5_53920</name>
</gene>
<dbReference type="InterPro" id="IPR015424">
    <property type="entry name" value="PyrdxlP-dep_Trfase"/>
</dbReference>
<evidence type="ECO:0000256" key="2">
    <source>
        <dbReference type="ARBA" id="ARBA00022898"/>
    </source>
</evidence>
<dbReference type="Proteomes" id="UP001620295">
    <property type="component" value="Unassembled WGS sequence"/>
</dbReference>
<protein>
    <submittedName>
        <fullName evidence="4">PLP-dependent transferase</fullName>
    </submittedName>
</protein>
<dbReference type="InterPro" id="IPR015421">
    <property type="entry name" value="PyrdxlP-dep_Trfase_major"/>
</dbReference>
<dbReference type="RefSeq" id="WP_404749468.1">
    <property type="nucleotide sequence ID" value="NZ_JBJDQH010000275.1"/>
</dbReference>